<sequence>MNATQTTTSGSAVSGGIEKKRIQVLGQRMAYVERGAGAPMVFLHGNPTSSYLWRDILGPLSTHYRCIAPDLIGMGDSDKLAETGPDAYSFFRHREFVDAFLEAVVPDQKIILVIHDWGSALGFDWARRHPERVRAIAYMEAIVGVMSWSEWAEAERALFQRFRSPEGEKLVLEDNVFVERVLPGNVLRTLDERTLAEYRRPFLTPGESRRPTLSFPRQLPIDGSPPEVSAEVEKYAQWMPTTTFPKLFVNAEPGRILTGRLRETCRRWLNQRELTVPGRHFLQEDSSPAIAEAIEAWARSFT</sequence>
<proteinExistence type="predicted"/>
<dbReference type="InterPro" id="IPR029058">
    <property type="entry name" value="AB_hydrolase_fold"/>
</dbReference>
<dbReference type="Gene3D" id="3.40.50.1820">
    <property type="entry name" value="alpha/beta hydrolase"/>
    <property type="match status" value="1"/>
</dbReference>
<keyword evidence="4" id="KW-1185">Reference proteome</keyword>
<evidence type="ECO:0000313" key="3">
    <source>
        <dbReference type="EMBL" id="AKU98249.1"/>
    </source>
</evidence>
<feature type="domain" description="AB hydrolase-1" evidence="2">
    <location>
        <begin position="39"/>
        <end position="285"/>
    </location>
</feature>
<reference evidence="3 4" key="1">
    <citation type="submission" date="2015-08" db="EMBL/GenBank/DDBJ databases">
        <authorList>
            <person name="Babu N.S."/>
            <person name="Beckwith C.J."/>
            <person name="Beseler K.G."/>
            <person name="Brison A."/>
            <person name="Carone J.V."/>
            <person name="Caskin T.P."/>
            <person name="Diamond M."/>
            <person name="Durham M.E."/>
            <person name="Foxe J.M."/>
            <person name="Go M."/>
            <person name="Henderson B.A."/>
            <person name="Jones I.B."/>
            <person name="McGettigan J.A."/>
            <person name="Micheletti S.J."/>
            <person name="Nasrallah M.E."/>
            <person name="Ortiz D."/>
            <person name="Piller C.R."/>
            <person name="Privatt S.R."/>
            <person name="Schneider S.L."/>
            <person name="Sharp S."/>
            <person name="Smith T.C."/>
            <person name="Stanton J.D."/>
            <person name="Ullery H.E."/>
            <person name="Wilson R.J."/>
            <person name="Serrano M.G."/>
            <person name="Buck G."/>
            <person name="Lee V."/>
            <person name="Wang Y."/>
            <person name="Carvalho R."/>
            <person name="Voegtly L."/>
            <person name="Shi R."/>
            <person name="Duckworth R."/>
            <person name="Johnson A."/>
            <person name="Loviza R."/>
            <person name="Walstead R."/>
            <person name="Shah Z."/>
            <person name="Kiflezghi M."/>
            <person name="Wade K."/>
            <person name="Ball S.L."/>
            <person name="Bradley K.W."/>
            <person name="Asai D.J."/>
            <person name="Bowman C.A."/>
            <person name="Russell D.A."/>
            <person name="Pope W.H."/>
            <person name="Jacobs-Sera D."/>
            <person name="Hendrix R.W."/>
            <person name="Hatfull G.F."/>
        </authorList>
    </citation>
    <scope>NUCLEOTIDE SEQUENCE [LARGE SCALE GENOMIC DNA]</scope>
    <source>
        <strain evidence="3 4">DSM 27648</strain>
    </source>
</reference>
<dbReference type="SUPFAM" id="SSF53474">
    <property type="entry name" value="alpha/beta-Hydrolases"/>
    <property type="match status" value="1"/>
</dbReference>
<dbReference type="PANTHER" id="PTHR43329">
    <property type="entry name" value="EPOXIDE HYDROLASE"/>
    <property type="match status" value="1"/>
</dbReference>
<accession>A0A0K1PYN8</accession>
<organism evidence="3 4">
    <name type="scientific">Labilithrix luteola</name>
    <dbReference type="NCBI Taxonomy" id="1391654"/>
    <lineage>
        <taxon>Bacteria</taxon>
        <taxon>Pseudomonadati</taxon>
        <taxon>Myxococcota</taxon>
        <taxon>Polyangia</taxon>
        <taxon>Polyangiales</taxon>
        <taxon>Labilitrichaceae</taxon>
        <taxon>Labilithrix</taxon>
    </lineage>
</organism>
<dbReference type="KEGG" id="llu:AKJ09_04913"/>
<name>A0A0K1PYN8_9BACT</name>
<dbReference type="PRINTS" id="PR00412">
    <property type="entry name" value="EPOXHYDRLASE"/>
</dbReference>
<dbReference type="InterPro" id="IPR000073">
    <property type="entry name" value="AB_hydrolase_1"/>
</dbReference>
<evidence type="ECO:0000256" key="1">
    <source>
        <dbReference type="ARBA" id="ARBA00022801"/>
    </source>
</evidence>
<keyword evidence="1" id="KW-0378">Hydrolase</keyword>
<dbReference type="Pfam" id="PF00561">
    <property type="entry name" value="Abhydrolase_1"/>
    <property type="match status" value="1"/>
</dbReference>
<evidence type="ECO:0000259" key="2">
    <source>
        <dbReference type="Pfam" id="PF00561"/>
    </source>
</evidence>
<evidence type="ECO:0000313" key="4">
    <source>
        <dbReference type="Proteomes" id="UP000064967"/>
    </source>
</evidence>
<dbReference type="PATRIC" id="fig|1391654.3.peg.4977"/>
<protein>
    <submittedName>
        <fullName evidence="3">Haloalkane dehalogenase</fullName>
    </submittedName>
</protein>
<dbReference type="NCBIfam" id="NF002938">
    <property type="entry name" value="PRK03592.1"/>
    <property type="match status" value="1"/>
</dbReference>
<dbReference type="STRING" id="1391654.AKJ09_04913"/>
<dbReference type="AlphaFoldDB" id="A0A0K1PYN8"/>
<dbReference type="InterPro" id="IPR000639">
    <property type="entry name" value="Epox_hydrolase-like"/>
</dbReference>
<dbReference type="EMBL" id="CP012333">
    <property type="protein sequence ID" value="AKU98249.1"/>
    <property type="molecule type" value="Genomic_DNA"/>
</dbReference>
<dbReference type="OrthoDB" id="9802676at2"/>
<dbReference type="PRINTS" id="PR00111">
    <property type="entry name" value="ABHYDROLASE"/>
</dbReference>
<gene>
    <name evidence="3" type="ORF">AKJ09_04913</name>
</gene>
<dbReference type="RefSeq" id="WP_146649247.1">
    <property type="nucleotide sequence ID" value="NZ_CP012333.1"/>
</dbReference>
<dbReference type="GO" id="GO:0016787">
    <property type="term" value="F:hydrolase activity"/>
    <property type="evidence" value="ECO:0007669"/>
    <property type="project" value="UniProtKB-KW"/>
</dbReference>
<dbReference type="Proteomes" id="UP000064967">
    <property type="component" value="Chromosome"/>
</dbReference>